<sequence>MNGGPMQTHETTARWLRALLPAALCALDPAGCGGVRLRAQAGPARDAWLTQLRALLPPGTPLRRIPLDAPDARLLGGLDLAATLRAGRPVAERGLLVEAHGGVVLLAMAERISSAAAARLTAVMDEGVVAMLRDGLETREAAEFGVIALDEAQGDDENLPAALCDRLACIVELEGLRAGDCPQLPFDAGHIAAARALLPTVSVSAVAIQSLGAAAQAFGVDSLRAFMLAVRTARAAAALDGRDQVGEPDVTLAAQLVLAPRATQCPVSAAEAPADVQPDVQPEMTPDAAAPDRTPDSTPAEAAPPPVDAADEPKDERPADLQQPLEDRVLDAVRAVLSPDLLARIRLAGGRLPRARSAGRSGALRGSGQRGRPVGVRKGRPVAGLRLSVIDTLRAAAPWQALRRRQSAPATRVAVRPEDFRVVRYRQRTQTTTIFVVDASGSSALHRLGEAKGAVELLLADCYVRRDRVAVIAFRGTRAELLLPPTRSLVRAKRSLAGLPGGGGTPLAAGIEAGWSLADALRRQGETPTLVLLTDGRGNVARDGQGGRAQAEQDAQAAARRVRASALRTLFIDTSPRPHPSAQSLAAGMGALYAPLSAADAQGISQLVKQAGAASAGQSR</sequence>
<gene>
    <name evidence="3" type="ORF">METUNv1_03945</name>
</gene>
<dbReference type="PANTHER" id="PTHR43473">
    <property type="entry name" value="MAGNESIUM-CHELATASE SUBUNIT CHLD, CHLOROPLASTIC"/>
    <property type="match status" value="1"/>
</dbReference>
<reference evidence="3 4" key="1">
    <citation type="journal article" date="2011" name="J. Bacteriol.">
        <title>Genome sequence of Methyloversatilis universalis FAM5T, a methylotrophic representative of the order Rhodocyclales.</title>
        <authorList>
            <person name="Kittichotirat W."/>
            <person name="Good N.M."/>
            <person name="Hall R."/>
            <person name="Bringel F."/>
            <person name="Lajus A."/>
            <person name="Medigue C."/>
            <person name="Smalley N.E."/>
            <person name="Beck D."/>
            <person name="Bumgarner R."/>
            <person name="Vuilleumier S."/>
            <person name="Kalyuzhnaya M.G."/>
        </authorList>
    </citation>
    <scope>NUCLEOTIDE SEQUENCE [LARGE SCALE GENOMIC DNA]</scope>
    <source>
        <strain evidence="4">ATCC BAA-1314 / JCM 13912 / FAM5</strain>
    </source>
</reference>
<dbReference type="Gene3D" id="3.40.50.300">
    <property type="entry name" value="P-loop containing nucleotide triphosphate hydrolases"/>
    <property type="match status" value="1"/>
</dbReference>
<dbReference type="Pfam" id="PF13519">
    <property type="entry name" value="VWA_2"/>
    <property type="match status" value="1"/>
</dbReference>
<dbReference type="InterPro" id="IPR002035">
    <property type="entry name" value="VWF_A"/>
</dbReference>
<feature type="region of interest" description="Disordered" evidence="1">
    <location>
        <begin position="268"/>
        <end position="325"/>
    </location>
</feature>
<dbReference type="InterPro" id="IPR027417">
    <property type="entry name" value="P-loop_NTPase"/>
</dbReference>
<feature type="compositionally biased region" description="Low complexity" evidence="1">
    <location>
        <begin position="353"/>
        <end position="374"/>
    </location>
</feature>
<protein>
    <submittedName>
        <fullName evidence="3">Magnesium-chelatase 60 kDa subunit</fullName>
    </submittedName>
</protein>
<dbReference type="InterPro" id="IPR036465">
    <property type="entry name" value="vWFA_dom_sf"/>
</dbReference>
<feature type="region of interest" description="Disordered" evidence="1">
    <location>
        <begin position="353"/>
        <end position="377"/>
    </location>
</feature>
<dbReference type="Gene3D" id="1.10.8.80">
    <property type="entry name" value="Magnesium chelatase subunit I, C-Terminal domain"/>
    <property type="match status" value="1"/>
</dbReference>
<dbReference type="PANTHER" id="PTHR43473:SF2">
    <property type="entry name" value="MAGNESIUM-CHELATASE SUBUNIT CHLD, CHLOROPLASTIC"/>
    <property type="match status" value="1"/>
</dbReference>
<feature type="compositionally biased region" description="Basic and acidic residues" evidence="1">
    <location>
        <begin position="311"/>
        <end position="325"/>
    </location>
</feature>
<evidence type="ECO:0000313" key="3">
    <source>
        <dbReference type="EMBL" id="EGK69977.1"/>
    </source>
</evidence>
<dbReference type="NCBIfam" id="NF009943">
    <property type="entry name" value="PRK13406.1"/>
    <property type="match status" value="1"/>
</dbReference>
<feature type="domain" description="VWFA" evidence="2">
    <location>
        <begin position="432"/>
        <end position="611"/>
    </location>
</feature>
<evidence type="ECO:0000313" key="4">
    <source>
        <dbReference type="Proteomes" id="UP000005019"/>
    </source>
</evidence>
<evidence type="ECO:0000256" key="1">
    <source>
        <dbReference type="SAM" id="MobiDB-lite"/>
    </source>
</evidence>
<comment type="caution">
    <text evidence="3">The sequence shown here is derived from an EMBL/GenBank/DDBJ whole genome shotgun (WGS) entry which is preliminary data.</text>
</comment>
<proteinExistence type="predicted"/>
<dbReference type="PROSITE" id="PS50234">
    <property type="entry name" value="VWFA"/>
    <property type="match status" value="1"/>
</dbReference>
<accession>F5RHZ5</accession>
<dbReference type="SMART" id="SM00327">
    <property type="entry name" value="VWA"/>
    <property type="match status" value="1"/>
</dbReference>
<dbReference type="Pfam" id="PF17863">
    <property type="entry name" value="AAA_lid_2"/>
    <property type="match status" value="1"/>
</dbReference>
<dbReference type="AlphaFoldDB" id="F5RHZ5"/>
<dbReference type="STRING" id="1000565.METUNv1_03945"/>
<dbReference type="eggNOG" id="COG1240">
    <property type="taxonomic scope" value="Bacteria"/>
</dbReference>
<keyword evidence="4" id="KW-1185">Reference proteome</keyword>
<organism evidence="3 4">
    <name type="scientific">Methyloversatilis universalis (strain ATCC BAA-1314 / DSM 25237 / JCM 13912 / CCUG 52030 / FAM5)</name>
    <dbReference type="NCBI Taxonomy" id="1000565"/>
    <lineage>
        <taxon>Bacteria</taxon>
        <taxon>Pseudomonadati</taxon>
        <taxon>Pseudomonadota</taxon>
        <taxon>Betaproteobacteria</taxon>
        <taxon>Nitrosomonadales</taxon>
        <taxon>Sterolibacteriaceae</taxon>
        <taxon>Methyloversatilis</taxon>
    </lineage>
</organism>
<name>F5RHZ5_METUF</name>
<dbReference type="Gene3D" id="3.40.50.410">
    <property type="entry name" value="von Willebrand factor, type A domain"/>
    <property type="match status" value="1"/>
</dbReference>
<dbReference type="SUPFAM" id="SSF52540">
    <property type="entry name" value="P-loop containing nucleoside triphosphate hydrolases"/>
    <property type="match status" value="1"/>
</dbReference>
<dbReference type="SUPFAM" id="SSF53300">
    <property type="entry name" value="vWA-like"/>
    <property type="match status" value="1"/>
</dbReference>
<dbReference type="InterPro" id="IPR041628">
    <property type="entry name" value="ChlI/MoxR_AAA_lid"/>
</dbReference>
<dbReference type="Proteomes" id="UP000005019">
    <property type="component" value="Unassembled WGS sequence"/>
</dbReference>
<dbReference type="EMBL" id="AFHG01000059">
    <property type="protein sequence ID" value="EGK69977.1"/>
    <property type="molecule type" value="Genomic_DNA"/>
</dbReference>
<evidence type="ECO:0000259" key="2">
    <source>
        <dbReference type="PROSITE" id="PS50234"/>
    </source>
</evidence>